<dbReference type="GeneID" id="100679866"/>
<keyword evidence="2" id="KW-0472">Membrane</keyword>
<feature type="transmembrane region" description="Helical" evidence="2">
    <location>
        <begin position="26"/>
        <end position="47"/>
    </location>
</feature>
<dbReference type="InterPro" id="IPR015894">
    <property type="entry name" value="Guanylate-bd_N"/>
</dbReference>
<dbReference type="InterPro" id="IPR027417">
    <property type="entry name" value="P-loop_NTPase"/>
</dbReference>
<dbReference type="Proteomes" id="UP000002358">
    <property type="component" value="Unassembled WGS sequence"/>
</dbReference>
<feature type="domain" description="Guanylate-binding protein N-terminal" evidence="3">
    <location>
        <begin position="134"/>
        <end position="189"/>
    </location>
</feature>
<keyword evidence="2" id="KW-0812">Transmembrane</keyword>
<keyword evidence="2" id="KW-1133">Transmembrane helix</keyword>
<dbReference type="GO" id="GO:0003924">
    <property type="term" value="F:GTPase activity"/>
    <property type="evidence" value="ECO:0007669"/>
    <property type="project" value="InterPro"/>
</dbReference>
<evidence type="ECO:0000256" key="1">
    <source>
        <dbReference type="SAM" id="MobiDB-lite"/>
    </source>
</evidence>
<keyword evidence="5" id="KW-1185">Reference proteome</keyword>
<accession>A0A7M7Q973</accession>
<proteinExistence type="predicted"/>
<dbReference type="Pfam" id="PF02263">
    <property type="entry name" value="GBP"/>
    <property type="match status" value="1"/>
</dbReference>
<protein>
    <recommendedName>
        <fullName evidence="3">Guanylate-binding protein N-terminal domain-containing protein</fullName>
    </recommendedName>
</protein>
<organism evidence="4 5">
    <name type="scientific">Nasonia vitripennis</name>
    <name type="common">Parasitic wasp</name>
    <dbReference type="NCBI Taxonomy" id="7425"/>
    <lineage>
        <taxon>Eukaryota</taxon>
        <taxon>Metazoa</taxon>
        <taxon>Ecdysozoa</taxon>
        <taxon>Arthropoda</taxon>
        <taxon>Hexapoda</taxon>
        <taxon>Insecta</taxon>
        <taxon>Pterygota</taxon>
        <taxon>Neoptera</taxon>
        <taxon>Endopterygota</taxon>
        <taxon>Hymenoptera</taxon>
        <taxon>Apocrita</taxon>
        <taxon>Proctotrupomorpha</taxon>
        <taxon>Chalcidoidea</taxon>
        <taxon>Pteromalidae</taxon>
        <taxon>Pteromalinae</taxon>
        <taxon>Nasonia</taxon>
    </lineage>
</organism>
<evidence type="ECO:0000256" key="2">
    <source>
        <dbReference type="SAM" id="Phobius"/>
    </source>
</evidence>
<evidence type="ECO:0000259" key="3">
    <source>
        <dbReference type="Pfam" id="PF02263"/>
    </source>
</evidence>
<dbReference type="Gene3D" id="3.40.50.300">
    <property type="entry name" value="P-loop containing nucleotide triphosphate hydrolases"/>
    <property type="match status" value="1"/>
</dbReference>
<evidence type="ECO:0000313" key="5">
    <source>
        <dbReference type="Proteomes" id="UP000002358"/>
    </source>
</evidence>
<evidence type="ECO:0000313" key="4">
    <source>
        <dbReference type="EnsemblMetazoa" id="XP_031783015"/>
    </source>
</evidence>
<name>A0A7M7Q973_NASVI</name>
<feature type="compositionally biased region" description="Low complexity" evidence="1">
    <location>
        <begin position="240"/>
        <end position="252"/>
    </location>
</feature>
<reference evidence="4" key="1">
    <citation type="submission" date="2021-01" db="UniProtKB">
        <authorList>
            <consortium name="EnsemblMetazoa"/>
        </authorList>
    </citation>
    <scope>IDENTIFICATION</scope>
</reference>
<dbReference type="RefSeq" id="XP_031783015.1">
    <property type="nucleotide sequence ID" value="XM_031927155.2"/>
</dbReference>
<feature type="region of interest" description="Disordered" evidence="1">
    <location>
        <begin position="229"/>
        <end position="269"/>
    </location>
</feature>
<dbReference type="AlphaFoldDB" id="A0A7M7Q973"/>
<sequence>MADHDNIYDDEELVSTNPNQRNWRGILIALLVIIAVLALIVTSVALLTPPDEGPRIRGTRVKLSEVLYGELSPLLFNGTWVSNRHICYRDTWGGISLLDAANTSSQSLMPNETFAAAVGCGTTKADGKIADRFQEEVQHLQLFTEYRRLAFEKSGSTPFQRLQFLVRDWSYRRKEASSLYTKQQTASRSFRSDCATVLALAPCCRPCRSTTSRRTSKRTICNICSCLPSTEGSRSRSRAARPSSGCSSSCETGAIPTRRPTVPKVATRS</sequence>
<dbReference type="GO" id="GO:0005525">
    <property type="term" value="F:GTP binding"/>
    <property type="evidence" value="ECO:0007669"/>
    <property type="project" value="InterPro"/>
</dbReference>
<dbReference type="EnsemblMetazoa" id="XM_031927155">
    <property type="protein sequence ID" value="XP_031783015"/>
    <property type="gene ID" value="LOC100679866"/>
</dbReference>